<evidence type="ECO:0000256" key="2">
    <source>
        <dbReference type="ARBA" id="ARBA00009441"/>
    </source>
</evidence>
<dbReference type="RefSeq" id="WP_090678158.1">
    <property type="nucleotide sequence ID" value="NZ_FORU01000003.1"/>
</dbReference>
<dbReference type="PANTHER" id="PTHR11059">
    <property type="entry name" value="DNA REPAIR PROTEIN RECN"/>
    <property type="match status" value="1"/>
</dbReference>
<gene>
    <name evidence="11" type="ORF">SAMN04487893_10366</name>
</gene>
<dbReference type="OrthoDB" id="9806954at2"/>
<dbReference type="STRING" id="1150112.SAMN04487893_10366"/>
<organism evidence="11 12">
    <name type="scientific">Myroides guanonis</name>
    <dbReference type="NCBI Taxonomy" id="1150112"/>
    <lineage>
        <taxon>Bacteria</taxon>
        <taxon>Pseudomonadati</taxon>
        <taxon>Bacteroidota</taxon>
        <taxon>Flavobacteriia</taxon>
        <taxon>Flavobacteriales</taxon>
        <taxon>Flavobacteriaceae</taxon>
        <taxon>Myroides</taxon>
    </lineage>
</organism>
<evidence type="ECO:0000256" key="8">
    <source>
        <dbReference type="ARBA" id="ARBA00033408"/>
    </source>
</evidence>
<evidence type="ECO:0000259" key="10">
    <source>
        <dbReference type="Pfam" id="PF02463"/>
    </source>
</evidence>
<dbReference type="Gene3D" id="3.40.50.300">
    <property type="entry name" value="P-loop containing nucleotide triphosphate hydrolases"/>
    <property type="match status" value="2"/>
</dbReference>
<dbReference type="GO" id="GO:0009432">
    <property type="term" value="P:SOS response"/>
    <property type="evidence" value="ECO:0007669"/>
    <property type="project" value="TreeGrafter"/>
</dbReference>
<dbReference type="SUPFAM" id="SSF52540">
    <property type="entry name" value="P-loop containing nucleoside triphosphate hydrolases"/>
    <property type="match status" value="1"/>
</dbReference>
<proteinExistence type="inferred from homology"/>
<dbReference type="GO" id="GO:0043590">
    <property type="term" value="C:bacterial nucleoid"/>
    <property type="evidence" value="ECO:0007669"/>
    <property type="project" value="TreeGrafter"/>
</dbReference>
<name>A0A1I3NFG5_9FLAO</name>
<reference evidence="12" key="1">
    <citation type="submission" date="2016-10" db="EMBL/GenBank/DDBJ databases">
        <authorList>
            <person name="Varghese N."/>
            <person name="Submissions S."/>
        </authorList>
    </citation>
    <scope>NUCLEOTIDE SEQUENCE [LARGE SCALE GENOMIC DNA]</scope>
    <source>
        <strain evidence="12">DSM 26542</strain>
    </source>
</reference>
<feature type="domain" description="RecF/RecN/SMC N-terminal" evidence="10">
    <location>
        <begin position="2"/>
        <end position="510"/>
    </location>
</feature>
<evidence type="ECO:0000256" key="1">
    <source>
        <dbReference type="ARBA" id="ARBA00003618"/>
    </source>
</evidence>
<keyword evidence="4" id="KW-0547">Nucleotide-binding</keyword>
<evidence type="ECO:0000256" key="6">
    <source>
        <dbReference type="ARBA" id="ARBA00022840"/>
    </source>
</evidence>
<evidence type="ECO:0000313" key="12">
    <source>
        <dbReference type="Proteomes" id="UP000243887"/>
    </source>
</evidence>
<comment type="similarity">
    <text evidence="2 9">Belongs to the RecN family.</text>
</comment>
<dbReference type="InterPro" id="IPR027417">
    <property type="entry name" value="P-loop_NTPase"/>
</dbReference>
<protein>
    <recommendedName>
        <fullName evidence="3 9">DNA repair protein RecN</fullName>
    </recommendedName>
    <alternativeName>
        <fullName evidence="8 9">Recombination protein N</fullName>
    </alternativeName>
</protein>
<dbReference type="AlphaFoldDB" id="A0A1I3NFG5"/>
<evidence type="ECO:0000256" key="5">
    <source>
        <dbReference type="ARBA" id="ARBA00022763"/>
    </source>
</evidence>
<evidence type="ECO:0000256" key="3">
    <source>
        <dbReference type="ARBA" id="ARBA00021315"/>
    </source>
</evidence>
<dbReference type="EMBL" id="FORU01000003">
    <property type="protein sequence ID" value="SFJ07556.1"/>
    <property type="molecule type" value="Genomic_DNA"/>
</dbReference>
<dbReference type="PANTHER" id="PTHR11059:SF0">
    <property type="entry name" value="DNA REPAIR PROTEIN RECN"/>
    <property type="match status" value="1"/>
</dbReference>
<evidence type="ECO:0000313" key="11">
    <source>
        <dbReference type="EMBL" id="SFJ07556.1"/>
    </source>
</evidence>
<keyword evidence="7 9" id="KW-0234">DNA repair</keyword>
<dbReference type="InterPro" id="IPR004604">
    <property type="entry name" value="DNA_recomb/repair_RecN"/>
</dbReference>
<dbReference type="GO" id="GO:0006310">
    <property type="term" value="P:DNA recombination"/>
    <property type="evidence" value="ECO:0007669"/>
    <property type="project" value="InterPro"/>
</dbReference>
<dbReference type="GO" id="GO:0006281">
    <property type="term" value="P:DNA repair"/>
    <property type="evidence" value="ECO:0007669"/>
    <property type="project" value="UniProtKB-KW"/>
</dbReference>
<evidence type="ECO:0000256" key="4">
    <source>
        <dbReference type="ARBA" id="ARBA00022741"/>
    </source>
</evidence>
<keyword evidence="12" id="KW-1185">Reference proteome</keyword>
<accession>A0A1I3NFG5</accession>
<dbReference type="GO" id="GO:0005524">
    <property type="term" value="F:ATP binding"/>
    <property type="evidence" value="ECO:0007669"/>
    <property type="project" value="UniProtKB-KW"/>
</dbReference>
<sequence>MLRALSIKNFALIETLDMDFSEGFSIITGETGAGKSILLGALGLLQGKRADLGSLKNNTEKCVIEGHFVIDKYDLNSLFEQLDIDYEPTTIIRREILPSGKSRAFVNDSPVNLSTLQELSMSLIDIHSQHQTQELSDESYQIAIIDAIAANSKLLIVYQEQLKLFKKNKSVLKSYIEEQVELLKEQDYNNFLLEELENAKLQNVSQEDLESEYEKLNNVEFVKEHFSHSWALLNGEHGGVIQSLKEAKAALQKTMSISKDYEGLFERISSSEIELVDIANEIEEQLERVVLDPEQLQLIHEQLQLIYNLQKKHQVNTVAELLVIEEGLSQKVFMATDLDDKIERMQKELVVQEEQLLIQCIAIREKRLEAIPKLQNQLIEILSLLGMPNATFKIELKDATAFTASGKDEVELLFSANKGMSFGLLKKVASGGELSRIMLAIKAILARYSNLPTIIFDEIDTGVSGEVADKMGDIMKEMSNRMQVFAITHLPQIASKGHQHYKVFKTSDDETTTSQLILLDRDSRIKEIAQMLSGKDITESALQHAEALLN</sequence>
<dbReference type="CDD" id="cd03241">
    <property type="entry name" value="ABC_RecN"/>
    <property type="match status" value="1"/>
</dbReference>
<keyword evidence="5 9" id="KW-0227">DNA damage</keyword>
<evidence type="ECO:0000256" key="9">
    <source>
        <dbReference type="PIRNR" id="PIRNR003128"/>
    </source>
</evidence>
<dbReference type="Proteomes" id="UP000243887">
    <property type="component" value="Unassembled WGS sequence"/>
</dbReference>
<dbReference type="NCBIfam" id="TIGR00634">
    <property type="entry name" value="recN"/>
    <property type="match status" value="1"/>
</dbReference>
<keyword evidence="6" id="KW-0067">ATP-binding</keyword>
<dbReference type="InterPro" id="IPR003395">
    <property type="entry name" value="RecF/RecN/SMC_N"/>
</dbReference>
<dbReference type="PIRSF" id="PIRSF003128">
    <property type="entry name" value="RecN"/>
    <property type="match status" value="1"/>
</dbReference>
<dbReference type="Pfam" id="PF02463">
    <property type="entry name" value="SMC_N"/>
    <property type="match status" value="1"/>
</dbReference>
<evidence type="ECO:0000256" key="7">
    <source>
        <dbReference type="ARBA" id="ARBA00023204"/>
    </source>
</evidence>
<comment type="function">
    <text evidence="1 9">May be involved in recombinational repair of damaged DNA.</text>
</comment>